<dbReference type="Pfam" id="PF00130">
    <property type="entry name" value="C1_1"/>
    <property type="match status" value="2"/>
</dbReference>
<dbReference type="CDD" id="cd20839">
    <property type="entry name" value="C1_PKD1_rpt1"/>
    <property type="match status" value="1"/>
</dbReference>
<dbReference type="SUPFAM" id="SSF57889">
    <property type="entry name" value="Cysteine-rich domain"/>
    <property type="match status" value="2"/>
</dbReference>
<dbReference type="PROSITE" id="PS50003">
    <property type="entry name" value="PH_DOMAIN"/>
    <property type="match status" value="1"/>
</dbReference>
<dbReference type="PROSITE" id="PS00107">
    <property type="entry name" value="PROTEIN_KINASE_ATP"/>
    <property type="match status" value="1"/>
</dbReference>
<feature type="domain" description="Phorbol-ester/DAG-type" evidence="26">
    <location>
        <begin position="136"/>
        <end position="186"/>
    </location>
</feature>
<dbReference type="PIRSF" id="PIRSF000552">
    <property type="entry name" value="PKC_mu_nu_D2"/>
    <property type="match status" value="1"/>
</dbReference>
<accession>A0A3Q3QC36</accession>
<dbReference type="FunFam" id="3.30.60.20:FF:000019">
    <property type="entry name" value="Serine/threonine-protein kinase"/>
    <property type="match status" value="1"/>
</dbReference>
<evidence type="ECO:0000256" key="19">
    <source>
        <dbReference type="PIRNR" id="PIRNR000552"/>
    </source>
</evidence>
<proteinExistence type="inferred from homology"/>
<dbReference type="FunFam" id="2.30.29.30:FF:000056">
    <property type="entry name" value="Serine/threonine-protein kinase"/>
    <property type="match status" value="1"/>
</dbReference>
<dbReference type="PROSITE" id="PS00479">
    <property type="entry name" value="ZF_DAG_PE_1"/>
    <property type="match status" value="1"/>
</dbReference>
<dbReference type="Gene3D" id="1.10.510.10">
    <property type="entry name" value="Transferase(Phosphotransferase) domain 1"/>
    <property type="match status" value="1"/>
</dbReference>
<feature type="region of interest" description="Disordered" evidence="23">
    <location>
        <begin position="9"/>
        <end position="34"/>
    </location>
</feature>
<dbReference type="Pfam" id="PF00169">
    <property type="entry name" value="PH"/>
    <property type="match status" value="1"/>
</dbReference>
<evidence type="ECO:0000256" key="12">
    <source>
        <dbReference type="ARBA" id="ARBA00022771"/>
    </source>
</evidence>
<dbReference type="SUPFAM" id="SSF50729">
    <property type="entry name" value="PH domain-like"/>
    <property type="match status" value="1"/>
</dbReference>
<dbReference type="InterPro" id="IPR020454">
    <property type="entry name" value="DAG/PE-bd"/>
</dbReference>
<evidence type="ECO:0000256" key="6">
    <source>
        <dbReference type="ARBA" id="ARBA00022527"/>
    </source>
</evidence>
<keyword evidence="16 19" id="KW-0460">Magnesium</keyword>
<evidence type="ECO:0000313" key="27">
    <source>
        <dbReference type="Ensembl" id="ENSMALP00000009181.1"/>
    </source>
</evidence>
<evidence type="ECO:0000256" key="1">
    <source>
        <dbReference type="ARBA" id="ARBA00001946"/>
    </source>
</evidence>
<dbReference type="EC" id="2.7.11.13" evidence="19"/>
<keyword evidence="7" id="KW-0597">Phosphoprotein</keyword>
<evidence type="ECO:0000259" key="26">
    <source>
        <dbReference type="PROSITE" id="PS50081"/>
    </source>
</evidence>
<feature type="compositionally biased region" description="Gly residues" evidence="23">
    <location>
        <begin position="25"/>
        <end position="34"/>
    </location>
</feature>
<dbReference type="GO" id="GO:0016020">
    <property type="term" value="C:membrane"/>
    <property type="evidence" value="ECO:0007669"/>
    <property type="project" value="UniProtKB-SubCell"/>
</dbReference>
<dbReference type="PROSITE" id="PS00108">
    <property type="entry name" value="PROTEIN_KINASE_ST"/>
    <property type="match status" value="1"/>
</dbReference>
<evidence type="ECO:0000313" key="28">
    <source>
        <dbReference type="Proteomes" id="UP000261600"/>
    </source>
</evidence>
<dbReference type="FunFam" id="3.30.200.20:FF:000137">
    <property type="entry name" value="Serine/threonine-protein kinase"/>
    <property type="match status" value="1"/>
</dbReference>
<reference evidence="27" key="2">
    <citation type="submission" date="2025-09" db="UniProtKB">
        <authorList>
            <consortium name="Ensembl"/>
        </authorList>
    </citation>
    <scope>IDENTIFICATION</scope>
</reference>
<feature type="domain" description="Protein kinase" evidence="25">
    <location>
        <begin position="566"/>
        <end position="822"/>
    </location>
</feature>
<dbReference type="AlphaFoldDB" id="A0A3Q3QC36"/>
<dbReference type="SMART" id="SM00233">
    <property type="entry name" value="PH"/>
    <property type="match status" value="1"/>
</dbReference>
<protein>
    <recommendedName>
        <fullName evidence="19">Serine/threonine-protein kinase</fullName>
        <ecNumber evidence="19">2.7.11.13</ecNumber>
    </recommendedName>
</protein>
<dbReference type="GO" id="GO:0005829">
    <property type="term" value="C:cytosol"/>
    <property type="evidence" value="ECO:0007669"/>
    <property type="project" value="TreeGrafter"/>
</dbReference>
<evidence type="ECO:0000256" key="15">
    <source>
        <dbReference type="ARBA" id="ARBA00022840"/>
    </source>
</evidence>
<evidence type="ECO:0000256" key="17">
    <source>
        <dbReference type="ARBA" id="ARBA00023136"/>
    </source>
</evidence>
<evidence type="ECO:0000256" key="2">
    <source>
        <dbReference type="ARBA" id="ARBA00004370"/>
    </source>
</evidence>
<evidence type="ECO:0000256" key="10">
    <source>
        <dbReference type="ARBA" id="ARBA00022737"/>
    </source>
</evidence>
<keyword evidence="8 19" id="KW-0808">Transferase</keyword>
<evidence type="ECO:0000259" key="25">
    <source>
        <dbReference type="PROSITE" id="PS50011"/>
    </source>
</evidence>
<organism evidence="27 28">
    <name type="scientific">Monopterus albus</name>
    <name type="common">Swamp eel</name>
    <dbReference type="NCBI Taxonomy" id="43700"/>
    <lineage>
        <taxon>Eukaryota</taxon>
        <taxon>Metazoa</taxon>
        <taxon>Chordata</taxon>
        <taxon>Craniata</taxon>
        <taxon>Vertebrata</taxon>
        <taxon>Euteleostomi</taxon>
        <taxon>Actinopterygii</taxon>
        <taxon>Neopterygii</taxon>
        <taxon>Teleostei</taxon>
        <taxon>Neoteleostei</taxon>
        <taxon>Acanthomorphata</taxon>
        <taxon>Anabantaria</taxon>
        <taxon>Synbranchiformes</taxon>
        <taxon>Synbranchidae</taxon>
        <taxon>Monopterus</taxon>
    </lineage>
</organism>
<keyword evidence="11 19" id="KW-0547">Nucleotide-binding</keyword>
<keyword evidence="13 19" id="KW-0418">Kinase</keyword>
<sequence>MSAPPLIRAPSLLPFSGGTNNTNTGTGGGGGAGGGGGGGGVISFHIQIGLSREPVLLDAADLSLSQVREVACSIIDQKIPECGFYRMYEKILLFRHDQTSENVLQLLRSASQIQEGDLVEAVLSASATVEDFQIRPHCLFVHSYRAPAFCDHCGEMLWGLVRQGLKCEGCGLNYHKRCAFKIPNNCSGVRRRRPSNVSLTTLMIRALLTHMFQKNQLDYFPGRERRSSSQSYVGRPIELDKILLSKVKVPHTFLIHSYTRPTVCQHCKKLLKGEPLQPFQMFMPPPQPPSLLVFKHYDCKFNCHKRCAPKVPNNCLGEVSKNGELLSPGADSDVVMVEGCLDDHDVDRGGGLLDDLDDVLSSEGGLLLDAVPGDFCDLHDSDLDESSRAISPSTSNNIPLMRVVQSVKHAKRRSSNVMKEGWMVHYTSKDTLRKRHYWRLDSKCITLFQNDTGSKYYKEIPLSEILSLEPAQTFSLLPDGANPHCFEIATASLVYYVGENLLRSESSVSGVGQDVARMWEMAIQHALMPAVSTGVSHSSHREVSISISVSNCQIQENVDINSVYQIFPDEVLGSGQFGIVYGGKHRKSGRDVAIKIIDKLRFPTKQESQLRNEVAILQSLHHPGVVNLDCMFETLERVFVVMEKLHGDMLEMILSSEKGRLPERIAKFLVTQILVALRHLHFKNIVHCDLKPENVLLASADSFPQVKLCDFGFARIIGEKSFRRSVVGTPAYLAPEVLRNKGYNRSLDMWSVGVIIYVSLSGTFPFNEDEDINDQIQNAAFMYPPHPWKKISQEAIDLINNLLQVKMRKRYSVDKTLSHPWLQDYQMWLDLRNLESRMNERYITHESDDLRWHHHAQLSGLDYPPHLGNSGQGLERYQEQQEELETLSERVSEL</sequence>
<feature type="binding site" evidence="21">
    <location>
        <begin position="572"/>
        <end position="580"/>
    </location>
    <ligand>
        <name>ATP</name>
        <dbReference type="ChEBI" id="CHEBI:30616"/>
    </ligand>
</feature>
<keyword evidence="28" id="KW-1185">Reference proteome</keyword>
<dbReference type="SMART" id="SM00220">
    <property type="entry name" value="S_TKc"/>
    <property type="match status" value="1"/>
</dbReference>
<dbReference type="GO" id="GO:0007200">
    <property type="term" value="P:phospholipase C-activating G protein-coupled receptor signaling pathway"/>
    <property type="evidence" value="ECO:0007669"/>
    <property type="project" value="TreeGrafter"/>
</dbReference>
<keyword evidence="9 19" id="KW-0479">Metal-binding</keyword>
<keyword evidence="15 19" id="KW-0067">ATP-binding</keyword>
<dbReference type="InterPro" id="IPR011993">
    <property type="entry name" value="PH-like_dom_sf"/>
</dbReference>
<dbReference type="Ensembl" id="ENSMALT00000009373.1">
    <property type="protein sequence ID" value="ENSMALP00000009181.1"/>
    <property type="gene ID" value="ENSMALG00000006502.1"/>
</dbReference>
<dbReference type="InterPro" id="IPR008271">
    <property type="entry name" value="Ser/Thr_kinase_AS"/>
</dbReference>
<dbReference type="PROSITE" id="PS50011">
    <property type="entry name" value="PROTEIN_KINASE_DOM"/>
    <property type="match status" value="1"/>
</dbReference>
<comment type="catalytic activity">
    <reaction evidence="18 19">
        <text>L-threonyl-[protein] + ATP = O-phospho-L-threonyl-[protein] + ADP + H(+)</text>
        <dbReference type="Rhea" id="RHEA:46608"/>
        <dbReference type="Rhea" id="RHEA-COMP:11060"/>
        <dbReference type="Rhea" id="RHEA-COMP:11605"/>
        <dbReference type="ChEBI" id="CHEBI:15378"/>
        <dbReference type="ChEBI" id="CHEBI:30013"/>
        <dbReference type="ChEBI" id="CHEBI:30616"/>
        <dbReference type="ChEBI" id="CHEBI:61977"/>
        <dbReference type="ChEBI" id="CHEBI:456216"/>
        <dbReference type="EC" id="2.7.11.13"/>
    </reaction>
</comment>
<comment type="similarity">
    <text evidence="4">Belongs to the protein kinase superfamily. CAMK Ser/Thr protein kinase family. PKD subfamily.</text>
</comment>
<dbReference type="InterPro" id="IPR017441">
    <property type="entry name" value="Protein_kinase_ATP_BS"/>
</dbReference>
<feature type="active site" description="Proton acceptor" evidence="20">
    <location>
        <position position="689"/>
    </location>
</feature>
<evidence type="ECO:0000256" key="22">
    <source>
        <dbReference type="PROSITE-ProRule" id="PRU10141"/>
    </source>
</evidence>
<dbReference type="PRINTS" id="PR00008">
    <property type="entry name" value="DAGPEDOMAIN"/>
</dbReference>
<evidence type="ECO:0000256" key="20">
    <source>
        <dbReference type="PIRSR" id="PIRSR000552-1"/>
    </source>
</evidence>
<dbReference type="InterPro" id="IPR046349">
    <property type="entry name" value="C1-like_sf"/>
</dbReference>
<dbReference type="PANTHER" id="PTHR22968">
    <property type="entry name" value="PROTEIN KINASE C, MU"/>
    <property type="match status" value="1"/>
</dbReference>
<comment type="subcellular location">
    <subcellularLocation>
        <location evidence="3 19">Cytoplasm</location>
    </subcellularLocation>
    <subcellularLocation>
        <location evidence="2">Membrane</location>
    </subcellularLocation>
</comment>
<evidence type="ECO:0000256" key="21">
    <source>
        <dbReference type="PIRSR" id="PIRSR000552-2"/>
    </source>
</evidence>
<comment type="cofactor">
    <cofactor evidence="1 19">
        <name>Mg(2+)</name>
        <dbReference type="ChEBI" id="CHEBI:18420"/>
    </cofactor>
</comment>
<dbReference type="Proteomes" id="UP000261600">
    <property type="component" value="Unplaced"/>
</dbReference>
<dbReference type="InterPro" id="IPR000719">
    <property type="entry name" value="Prot_kinase_dom"/>
</dbReference>
<dbReference type="GO" id="GO:0005524">
    <property type="term" value="F:ATP binding"/>
    <property type="evidence" value="ECO:0007669"/>
    <property type="project" value="UniProtKB-UniRule"/>
</dbReference>
<dbReference type="GO" id="GO:0008270">
    <property type="term" value="F:zinc ion binding"/>
    <property type="evidence" value="ECO:0007669"/>
    <property type="project" value="UniProtKB-KW"/>
</dbReference>
<dbReference type="SUPFAM" id="SSF56112">
    <property type="entry name" value="Protein kinase-like (PK-like)"/>
    <property type="match status" value="1"/>
</dbReference>
<dbReference type="Pfam" id="PF25525">
    <property type="entry name" value="Ubiquitin_PRKD1_N"/>
    <property type="match status" value="1"/>
</dbReference>
<dbReference type="PROSITE" id="PS50081">
    <property type="entry name" value="ZF_DAG_PE_2"/>
    <property type="match status" value="2"/>
</dbReference>
<dbReference type="InterPro" id="IPR015727">
    <property type="entry name" value="Protein_Kinase_C_mu-related"/>
</dbReference>
<evidence type="ECO:0000256" key="11">
    <source>
        <dbReference type="ARBA" id="ARBA00022741"/>
    </source>
</evidence>
<dbReference type="Gene3D" id="3.30.60.20">
    <property type="match status" value="2"/>
</dbReference>
<dbReference type="Pfam" id="PF00069">
    <property type="entry name" value="Pkinase"/>
    <property type="match status" value="1"/>
</dbReference>
<evidence type="ECO:0000256" key="7">
    <source>
        <dbReference type="ARBA" id="ARBA00022553"/>
    </source>
</evidence>
<dbReference type="PANTHER" id="PTHR22968:SF9">
    <property type="entry name" value="SERINE_THREONINE-PROTEIN KINASE D1"/>
    <property type="match status" value="1"/>
</dbReference>
<evidence type="ECO:0000256" key="9">
    <source>
        <dbReference type="ARBA" id="ARBA00022723"/>
    </source>
</evidence>
<dbReference type="InterPro" id="IPR011009">
    <property type="entry name" value="Kinase-like_dom_sf"/>
</dbReference>
<dbReference type="SMART" id="SM00109">
    <property type="entry name" value="C1"/>
    <property type="match status" value="2"/>
</dbReference>
<keyword evidence="14" id="KW-0862">Zinc</keyword>
<dbReference type="CDD" id="cd01239">
    <property type="entry name" value="PH_PKD"/>
    <property type="match status" value="1"/>
</dbReference>
<dbReference type="GO" id="GO:0035556">
    <property type="term" value="P:intracellular signal transduction"/>
    <property type="evidence" value="ECO:0007669"/>
    <property type="project" value="TreeGrafter"/>
</dbReference>
<feature type="domain" description="Phorbol-ester/DAG-type" evidence="26">
    <location>
        <begin position="250"/>
        <end position="315"/>
    </location>
</feature>
<dbReference type="InterPro" id="IPR001849">
    <property type="entry name" value="PH_domain"/>
</dbReference>
<evidence type="ECO:0000256" key="13">
    <source>
        <dbReference type="ARBA" id="ARBA00022777"/>
    </source>
</evidence>
<keyword evidence="10" id="KW-0677">Repeat</keyword>
<dbReference type="Gene3D" id="2.30.29.30">
    <property type="entry name" value="Pleckstrin-homology domain (PH domain)/Phosphotyrosine-binding domain (PTB)"/>
    <property type="match status" value="1"/>
</dbReference>
<comment type="activity regulation">
    <text evidence="19">Activated by DAG and phorbol esters.</text>
</comment>
<evidence type="ECO:0000256" key="16">
    <source>
        <dbReference type="ARBA" id="ARBA00022842"/>
    </source>
</evidence>
<keyword evidence="17" id="KW-0472">Membrane</keyword>
<evidence type="ECO:0000256" key="14">
    <source>
        <dbReference type="ARBA" id="ARBA00022833"/>
    </source>
</evidence>
<dbReference type="InterPro" id="IPR002219">
    <property type="entry name" value="PKC_DAG/PE"/>
</dbReference>
<keyword evidence="12" id="KW-0863">Zinc-finger</keyword>
<dbReference type="CDD" id="cd14082">
    <property type="entry name" value="STKc_PKD"/>
    <property type="match status" value="1"/>
</dbReference>
<evidence type="ECO:0000256" key="5">
    <source>
        <dbReference type="ARBA" id="ARBA00022490"/>
    </source>
</evidence>
<keyword evidence="5 19" id="KW-0963">Cytoplasm</keyword>
<feature type="domain" description="PH" evidence="24">
    <location>
        <begin position="416"/>
        <end position="528"/>
    </location>
</feature>
<evidence type="ECO:0000256" key="4">
    <source>
        <dbReference type="ARBA" id="ARBA00008582"/>
    </source>
</evidence>
<keyword evidence="6 19" id="KW-0723">Serine/threonine-protein kinase</keyword>
<dbReference type="GO" id="GO:0004697">
    <property type="term" value="F:diacylglycerol-dependent serine/threonine kinase activity"/>
    <property type="evidence" value="ECO:0007669"/>
    <property type="project" value="UniProtKB-EC"/>
</dbReference>
<dbReference type="FunFam" id="1.10.510.10:FF:000151">
    <property type="entry name" value="Serine/threonine-protein kinase"/>
    <property type="match status" value="1"/>
</dbReference>
<evidence type="ECO:0000256" key="3">
    <source>
        <dbReference type="ARBA" id="ARBA00004496"/>
    </source>
</evidence>
<dbReference type="InterPro" id="IPR057764">
    <property type="entry name" value="Ubiquitin_PRKD1-3_N"/>
</dbReference>
<feature type="binding site" evidence="21 22">
    <location>
        <position position="595"/>
    </location>
    <ligand>
        <name>ATP</name>
        <dbReference type="ChEBI" id="CHEBI:30616"/>
    </ligand>
</feature>
<evidence type="ECO:0000256" key="18">
    <source>
        <dbReference type="ARBA" id="ARBA00047272"/>
    </source>
</evidence>
<evidence type="ECO:0000256" key="23">
    <source>
        <dbReference type="SAM" id="MobiDB-lite"/>
    </source>
</evidence>
<reference evidence="27" key="1">
    <citation type="submission" date="2025-08" db="UniProtKB">
        <authorList>
            <consortium name="Ensembl"/>
        </authorList>
    </citation>
    <scope>IDENTIFICATION</scope>
</reference>
<evidence type="ECO:0000256" key="8">
    <source>
        <dbReference type="ARBA" id="ARBA00022679"/>
    </source>
</evidence>
<name>A0A3Q3QC36_MONAL</name>
<evidence type="ECO:0000259" key="24">
    <source>
        <dbReference type="PROSITE" id="PS50003"/>
    </source>
</evidence>